<name>A0A9P6AH93_9AGAM</name>
<sequence length="96" mass="10641">MKWLRKPGKTAKGVSLTILQVLHPLLDAIPVPGAKSGIGILLDVVEGIDETSQNFSTLRELENHIRFLTDLLEPLTKIDRNNLSSGLEDDVLRLSR</sequence>
<dbReference type="OrthoDB" id="3324039at2759"/>
<comment type="caution">
    <text evidence="1">The sequence shown here is derived from an EMBL/GenBank/DDBJ whole genome shotgun (WGS) entry which is preliminary data.</text>
</comment>
<gene>
    <name evidence="1" type="ORF">BS47DRAFT_561221</name>
</gene>
<dbReference type="Proteomes" id="UP000886523">
    <property type="component" value="Unassembled WGS sequence"/>
</dbReference>
<keyword evidence="2" id="KW-1185">Reference proteome</keyword>
<organism evidence="1 2">
    <name type="scientific">Hydnum rufescens UP504</name>
    <dbReference type="NCBI Taxonomy" id="1448309"/>
    <lineage>
        <taxon>Eukaryota</taxon>
        <taxon>Fungi</taxon>
        <taxon>Dikarya</taxon>
        <taxon>Basidiomycota</taxon>
        <taxon>Agaricomycotina</taxon>
        <taxon>Agaricomycetes</taxon>
        <taxon>Cantharellales</taxon>
        <taxon>Hydnaceae</taxon>
        <taxon>Hydnum</taxon>
    </lineage>
</organism>
<protein>
    <submittedName>
        <fullName evidence="1">Uncharacterized protein</fullName>
    </submittedName>
</protein>
<reference evidence="1" key="1">
    <citation type="journal article" date="2020" name="Nat. Commun.">
        <title>Large-scale genome sequencing of mycorrhizal fungi provides insights into the early evolution of symbiotic traits.</title>
        <authorList>
            <person name="Miyauchi S."/>
            <person name="Kiss E."/>
            <person name="Kuo A."/>
            <person name="Drula E."/>
            <person name="Kohler A."/>
            <person name="Sanchez-Garcia M."/>
            <person name="Morin E."/>
            <person name="Andreopoulos B."/>
            <person name="Barry K.W."/>
            <person name="Bonito G."/>
            <person name="Buee M."/>
            <person name="Carver A."/>
            <person name="Chen C."/>
            <person name="Cichocki N."/>
            <person name="Clum A."/>
            <person name="Culley D."/>
            <person name="Crous P.W."/>
            <person name="Fauchery L."/>
            <person name="Girlanda M."/>
            <person name="Hayes R.D."/>
            <person name="Keri Z."/>
            <person name="LaButti K."/>
            <person name="Lipzen A."/>
            <person name="Lombard V."/>
            <person name="Magnuson J."/>
            <person name="Maillard F."/>
            <person name="Murat C."/>
            <person name="Nolan M."/>
            <person name="Ohm R.A."/>
            <person name="Pangilinan J."/>
            <person name="Pereira M.F."/>
            <person name="Perotto S."/>
            <person name="Peter M."/>
            <person name="Pfister S."/>
            <person name="Riley R."/>
            <person name="Sitrit Y."/>
            <person name="Stielow J.B."/>
            <person name="Szollosi G."/>
            <person name="Zifcakova L."/>
            <person name="Stursova M."/>
            <person name="Spatafora J.W."/>
            <person name="Tedersoo L."/>
            <person name="Vaario L.M."/>
            <person name="Yamada A."/>
            <person name="Yan M."/>
            <person name="Wang P."/>
            <person name="Xu J."/>
            <person name="Bruns T."/>
            <person name="Baldrian P."/>
            <person name="Vilgalys R."/>
            <person name="Dunand C."/>
            <person name="Henrissat B."/>
            <person name="Grigoriev I.V."/>
            <person name="Hibbett D."/>
            <person name="Nagy L.G."/>
            <person name="Martin F.M."/>
        </authorList>
    </citation>
    <scope>NUCLEOTIDE SEQUENCE</scope>
    <source>
        <strain evidence="1">UP504</strain>
    </source>
</reference>
<evidence type="ECO:0000313" key="1">
    <source>
        <dbReference type="EMBL" id="KAF9505274.1"/>
    </source>
</evidence>
<proteinExistence type="predicted"/>
<dbReference type="EMBL" id="MU129163">
    <property type="protein sequence ID" value="KAF9505274.1"/>
    <property type="molecule type" value="Genomic_DNA"/>
</dbReference>
<accession>A0A9P6AH93</accession>
<dbReference type="AlphaFoldDB" id="A0A9P6AH93"/>
<evidence type="ECO:0000313" key="2">
    <source>
        <dbReference type="Proteomes" id="UP000886523"/>
    </source>
</evidence>